<dbReference type="Proteomes" id="UP000285274">
    <property type="component" value="Unassembled WGS sequence"/>
</dbReference>
<evidence type="ECO:0000256" key="1">
    <source>
        <dbReference type="SAM" id="SignalP"/>
    </source>
</evidence>
<evidence type="ECO:0000313" key="7">
    <source>
        <dbReference type="Proteomes" id="UP000285274"/>
    </source>
</evidence>
<feature type="chain" id="PRO_5036334359" evidence="1">
    <location>
        <begin position="29"/>
        <end position="356"/>
    </location>
</feature>
<dbReference type="Proteomes" id="UP000265489">
    <property type="component" value="Unassembled WGS sequence"/>
</dbReference>
<dbReference type="CDD" id="cd13440">
    <property type="entry name" value="CamS_repeat_2"/>
    <property type="match status" value="1"/>
</dbReference>
<comment type="caution">
    <text evidence="3">The sequence shown here is derived from an EMBL/GenBank/DDBJ whole genome shotgun (WGS) entry which is preliminary data.</text>
</comment>
<dbReference type="Gene3D" id="3.10.570.10">
    <property type="entry name" value="sex pheromone staph- cam373 precursor domain"/>
    <property type="match status" value="1"/>
</dbReference>
<dbReference type="RefSeq" id="WP_003864215.1">
    <property type="nucleotide sequence ID" value="NZ_CABLCL010000028.1"/>
</dbReference>
<dbReference type="InterPro" id="IPR011426">
    <property type="entry name" value="CamS"/>
</dbReference>
<dbReference type="EMBL" id="QSAT01000012">
    <property type="protein sequence ID" value="RGW75441.1"/>
    <property type="molecule type" value="Genomic_DNA"/>
</dbReference>
<sequence length="356" mass="39337">MRKSKLLIGLLAMSLCACSTGNKNQANALDEDSYQAILPYEASDTRSKHVGLINDTDLRVEMESGLMDLSKKYFSTSSVGYKTHQFLDYDELDATDGSRGLLGTVRDGNPNGLNPSADEEFDTGNGIVTNATILVDIYELDWYTNDTLKGISLGLVVNGNLNASDGSSVDITDEKMQNYLEVTFSKLASYMHERFNEINKNIPIYIAAYKLDDTNATDKGGYVYEGYYKGGQGNFTSLTQEWVLVPSSRFTELDATAADEFTTFKEEIANVLPDNTFVTGEAKFESKKLRKLNLTITAHGKTAGEVLAIIEHAKDQMSTFETKKCDYLITILNDDTVYALIERKSGSSECNVISKI</sequence>
<evidence type="ECO:0000313" key="4">
    <source>
        <dbReference type="EMBL" id="RGW75441.1"/>
    </source>
</evidence>
<keyword evidence="1" id="KW-0732">Signal</keyword>
<evidence type="ECO:0000313" key="5">
    <source>
        <dbReference type="Proteomes" id="UP000265489"/>
    </source>
</evidence>
<organism evidence="3 5">
    <name type="scientific">Holdemanella biformis</name>
    <dbReference type="NCBI Taxonomy" id="1735"/>
    <lineage>
        <taxon>Bacteria</taxon>
        <taxon>Bacillati</taxon>
        <taxon>Bacillota</taxon>
        <taxon>Erysipelotrichia</taxon>
        <taxon>Erysipelotrichales</taxon>
        <taxon>Erysipelotrichaceae</taxon>
        <taxon>Holdemanella</taxon>
    </lineage>
</organism>
<name>A0A395WA82_9FIRM</name>
<protein>
    <submittedName>
        <fullName evidence="3">CamS family sex pheromone protein</fullName>
    </submittedName>
</protein>
<dbReference type="EMBL" id="QRYQ01000001">
    <property type="protein sequence ID" value="RGU94161.1"/>
    <property type="molecule type" value="Genomic_DNA"/>
</dbReference>
<dbReference type="AlphaFoldDB" id="A0A395WA82"/>
<feature type="signal peptide" evidence="1">
    <location>
        <begin position="1"/>
        <end position="28"/>
    </location>
</feature>
<proteinExistence type="predicted"/>
<gene>
    <name evidence="4" type="ORF">DWV56_05065</name>
    <name evidence="3" type="ORF">DWW32_01200</name>
    <name evidence="2" type="ORF">DWX92_02245</name>
</gene>
<dbReference type="GeneID" id="66579135"/>
<reference evidence="5 6" key="1">
    <citation type="submission" date="2018-08" db="EMBL/GenBank/DDBJ databases">
        <title>A genome reference for cultivated species of the human gut microbiota.</title>
        <authorList>
            <person name="Zou Y."/>
            <person name="Xue W."/>
            <person name="Luo G."/>
        </authorList>
    </citation>
    <scope>NUCLEOTIDE SEQUENCE [LARGE SCALE GENOMIC DNA]</scope>
    <source>
        <strain evidence="4 6">AF10-31</strain>
        <strain evidence="3 5">AF15-20</strain>
        <strain evidence="2 7">AF22-10AC</strain>
    </source>
</reference>
<dbReference type="PROSITE" id="PS51257">
    <property type="entry name" value="PROKAR_LIPOPROTEIN"/>
    <property type="match status" value="1"/>
</dbReference>
<dbReference type="Proteomes" id="UP000284651">
    <property type="component" value="Unassembled WGS sequence"/>
</dbReference>
<dbReference type="CDD" id="cd13441">
    <property type="entry name" value="CamS_repeat_1"/>
    <property type="match status" value="1"/>
</dbReference>
<evidence type="ECO:0000313" key="6">
    <source>
        <dbReference type="Proteomes" id="UP000284651"/>
    </source>
</evidence>
<dbReference type="Pfam" id="PF07537">
    <property type="entry name" value="CamS"/>
    <property type="match status" value="1"/>
</dbReference>
<evidence type="ECO:0000313" key="3">
    <source>
        <dbReference type="EMBL" id="RGU94161.1"/>
    </source>
</evidence>
<evidence type="ECO:0000313" key="2">
    <source>
        <dbReference type="EMBL" id="RGS48571.1"/>
    </source>
</evidence>
<dbReference type="EMBL" id="QRVM01000005">
    <property type="protein sequence ID" value="RGS48571.1"/>
    <property type="molecule type" value="Genomic_DNA"/>
</dbReference>
<accession>A0A395WA82</accession>